<dbReference type="Gene3D" id="2.30.40.10">
    <property type="entry name" value="Urease, subunit C, domain 1"/>
    <property type="match status" value="1"/>
</dbReference>
<evidence type="ECO:0000259" key="1">
    <source>
        <dbReference type="Pfam" id="PF01979"/>
    </source>
</evidence>
<dbReference type="InterPro" id="IPR057744">
    <property type="entry name" value="OTAase-like"/>
</dbReference>
<reference evidence="2" key="1">
    <citation type="submission" date="2018-05" db="EMBL/GenBank/DDBJ databases">
        <authorList>
            <person name="Lanie J.A."/>
            <person name="Ng W.-L."/>
            <person name="Kazmierczak K.M."/>
            <person name="Andrzejewski T.M."/>
            <person name="Davidsen T.M."/>
            <person name="Wayne K.J."/>
            <person name="Tettelin H."/>
            <person name="Glass J.I."/>
            <person name="Rusch D."/>
            <person name="Podicherti R."/>
            <person name="Tsui H.-C.T."/>
            <person name="Winkler M.E."/>
        </authorList>
    </citation>
    <scope>NUCLEOTIDE SEQUENCE</scope>
</reference>
<feature type="non-terminal residue" evidence="2">
    <location>
        <position position="362"/>
    </location>
</feature>
<dbReference type="Pfam" id="PF01979">
    <property type="entry name" value="Amidohydro_1"/>
    <property type="match status" value="1"/>
</dbReference>
<accession>A0A382LPM2</accession>
<dbReference type="AlphaFoldDB" id="A0A382LPM2"/>
<dbReference type="InterPro" id="IPR011059">
    <property type="entry name" value="Metal-dep_hydrolase_composite"/>
</dbReference>
<name>A0A382LPM2_9ZZZZ</name>
<feature type="domain" description="Amidohydrolase-related" evidence="1">
    <location>
        <begin position="85"/>
        <end position="350"/>
    </location>
</feature>
<dbReference type="EMBL" id="UINC01087578">
    <property type="protein sequence ID" value="SVC37052.1"/>
    <property type="molecule type" value="Genomic_DNA"/>
</dbReference>
<protein>
    <recommendedName>
        <fullName evidence="1">Amidohydrolase-related domain-containing protein</fullName>
    </recommendedName>
</protein>
<organism evidence="2">
    <name type="scientific">marine metagenome</name>
    <dbReference type="NCBI Taxonomy" id="408172"/>
    <lineage>
        <taxon>unclassified sequences</taxon>
        <taxon>metagenomes</taxon>
        <taxon>ecological metagenomes</taxon>
    </lineage>
</organism>
<proteinExistence type="predicted"/>
<dbReference type="SUPFAM" id="SSF51556">
    <property type="entry name" value="Metallo-dependent hydrolases"/>
    <property type="match status" value="1"/>
</dbReference>
<sequence length="362" mass="38946">MKFLKYLVRPKNFRQASLVGIALILLGMQAVAGTTYIVAGALVDPLSEKLIRNPVVRIDGSRVVSVISNGTVPESAMRIDLGDATLVPGLADVHAHLSWFATDTNVSFLGVSHTDEAIRSVINAKVLLMAGFTMVRNTGAGGYSDVSVRNAINEGRIPGPRLKVSGQSLGITGGHCDQNLLPKQYNMRNDAIADGPWAIREQVREHKKYGVDLIKFCATGGMLSKGTSVGDRQYTFEEMQAIVDEAHMQGLTVAAHAHGAEGIRYAIRAGVDSIEHGSLIDDEGIAMAVKNGTFLTLDIYTSEYLVAEGANVGFMPEMIEKAKIVNEQRYAIFRRVAESGAKIVFGTDSSVIPHGTNAIQFS</sequence>
<dbReference type="SUPFAM" id="SSF51338">
    <property type="entry name" value="Composite domain of metallo-dependent hydrolases"/>
    <property type="match status" value="1"/>
</dbReference>
<dbReference type="InterPro" id="IPR051781">
    <property type="entry name" value="Metallo-dep_Hydrolase"/>
</dbReference>
<dbReference type="PANTHER" id="PTHR43135:SF3">
    <property type="entry name" value="ALPHA-D-RIBOSE 1-METHYLPHOSPHONATE 5-TRIPHOSPHATE DIPHOSPHATASE"/>
    <property type="match status" value="1"/>
</dbReference>
<dbReference type="PANTHER" id="PTHR43135">
    <property type="entry name" value="ALPHA-D-RIBOSE 1-METHYLPHOSPHONATE 5-TRIPHOSPHATE DIPHOSPHATASE"/>
    <property type="match status" value="1"/>
</dbReference>
<evidence type="ECO:0000313" key="2">
    <source>
        <dbReference type="EMBL" id="SVC37052.1"/>
    </source>
</evidence>
<dbReference type="Gene3D" id="3.20.20.140">
    <property type="entry name" value="Metal-dependent hydrolases"/>
    <property type="match status" value="1"/>
</dbReference>
<dbReference type="GO" id="GO:0016810">
    <property type="term" value="F:hydrolase activity, acting on carbon-nitrogen (but not peptide) bonds"/>
    <property type="evidence" value="ECO:0007669"/>
    <property type="project" value="InterPro"/>
</dbReference>
<dbReference type="InterPro" id="IPR032466">
    <property type="entry name" value="Metal_Hydrolase"/>
</dbReference>
<gene>
    <name evidence="2" type="ORF">METZ01_LOCUS289906</name>
</gene>
<dbReference type="CDD" id="cd01299">
    <property type="entry name" value="Met_dep_hydrolase_A"/>
    <property type="match status" value="1"/>
</dbReference>
<dbReference type="InterPro" id="IPR006680">
    <property type="entry name" value="Amidohydro-rel"/>
</dbReference>